<proteinExistence type="predicted"/>
<dbReference type="AlphaFoldDB" id="A0A2Z4LNG6"/>
<name>A0A2Z4LNG6_9FLAO</name>
<dbReference type="RefSeq" id="WP_112376916.1">
    <property type="nucleotide sequence ID" value="NZ_CP030104.1"/>
</dbReference>
<dbReference type="EMBL" id="CP030104">
    <property type="protein sequence ID" value="AWX43326.1"/>
    <property type="molecule type" value="Genomic_DNA"/>
</dbReference>
<dbReference type="OrthoDB" id="1143855at2"/>
<dbReference type="Proteomes" id="UP000248536">
    <property type="component" value="Chromosome"/>
</dbReference>
<dbReference type="KEGG" id="spon:HME9304_00314"/>
<evidence type="ECO:0000313" key="1">
    <source>
        <dbReference type="EMBL" id="AWX43326.1"/>
    </source>
</evidence>
<organism evidence="1 2">
    <name type="scientific">Flagellimonas maritima</name>
    <dbReference type="NCBI Taxonomy" id="1383885"/>
    <lineage>
        <taxon>Bacteria</taxon>
        <taxon>Pseudomonadati</taxon>
        <taxon>Bacteroidota</taxon>
        <taxon>Flavobacteriia</taxon>
        <taxon>Flavobacteriales</taxon>
        <taxon>Flavobacteriaceae</taxon>
        <taxon>Flagellimonas</taxon>
    </lineage>
</organism>
<sequence length="140" mass="16462">MKSVFLYFAFLVIWGCNKTSISKDDLSYLNGYWEIAEVEFPDGNKKTYSVNPNVDFIQIDHMEGFRKKLQPSFNGTYSTSNDKEVFKIVHVNEAFTIQYKKAQNEWEEKLVHLDSMTFSVMNEEGKLYSYKRFQPISIPK</sequence>
<protein>
    <recommendedName>
        <fullName evidence="3">Lipocalin-like domain-containing protein</fullName>
    </recommendedName>
</protein>
<evidence type="ECO:0000313" key="2">
    <source>
        <dbReference type="Proteomes" id="UP000248536"/>
    </source>
</evidence>
<accession>A0A2Z4LNG6</accession>
<gene>
    <name evidence="1" type="ORF">HME9304_00314</name>
</gene>
<keyword evidence="2" id="KW-1185">Reference proteome</keyword>
<evidence type="ECO:0008006" key="3">
    <source>
        <dbReference type="Google" id="ProtNLM"/>
    </source>
</evidence>
<reference evidence="1 2" key="1">
    <citation type="submission" date="2018-06" db="EMBL/GenBank/DDBJ databases">
        <title>Spongiibacterium sp. HME9304 Genome sequencing and assembly.</title>
        <authorList>
            <person name="Kang H."/>
            <person name="Kim H."/>
            <person name="Joh K."/>
        </authorList>
    </citation>
    <scope>NUCLEOTIDE SEQUENCE [LARGE SCALE GENOMIC DNA]</scope>
    <source>
        <strain evidence="1 2">HME9304</strain>
    </source>
</reference>